<dbReference type="AlphaFoldDB" id="A0A3R5UW02"/>
<reference evidence="7 8" key="1">
    <citation type="submission" date="2019-01" db="EMBL/GenBank/DDBJ databases">
        <title>Whole Genome of Ornithobacterium rhinotracheale FARPER-174b.</title>
        <authorList>
            <person name="Tataje-Lavanda L.A."/>
            <person name="Montalvan A."/>
            <person name="Montesinos R."/>
            <person name="Zimic M."/>
            <person name="Fernandez-Sanchez M."/>
            <person name="Fernandez-Diaz M."/>
        </authorList>
    </citation>
    <scope>NUCLEOTIDE SEQUENCE [LARGE SCALE GENOMIC DNA]</scope>
    <source>
        <strain evidence="7 8">FARPER-174b</strain>
    </source>
</reference>
<dbReference type="EC" id="3.5.1.28" evidence="3"/>
<dbReference type="Proteomes" id="UP000287701">
    <property type="component" value="Chromosome"/>
</dbReference>
<dbReference type="SUPFAM" id="SSF55846">
    <property type="entry name" value="N-acetylmuramoyl-L-alanine amidase-like"/>
    <property type="match status" value="1"/>
</dbReference>
<evidence type="ECO:0000256" key="1">
    <source>
        <dbReference type="ARBA" id="ARBA00001561"/>
    </source>
</evidence>
<feature type="domain" description="N-acetylmuramoyl-L-alanine amidase" evidence="6">
    <location>
        <begin position="65"/>
        <end position="202"/>
    </location>
</feature>
<dbReference type="GO" id="GO:0009253">
    <property type="term" value="P:peptidoglycan catabolic process"/>
    <property type="evidence" value="ECO:0007669"/>
    <property type="project" value="InterPro"/>
</dbReference>
<dbReference type="GO" id="GO:0071555">
    <property type="term" value="P:cell wall organization"/>
    <property type="evidence" value="ECO:0007669"/>
    <property type="project" value="UniProtKB-KW"/>
</dbReference>
<dbReference type="InterPro" id="IPR051206">
    <property type="entry name" value="NAMLAA_amidase_2"/>
</dbReference>
<dbReference type="RefSeq" id="WP_128501477.1">
    <property type="nucleotide sequence ID" value="NZ_CP035107.1"/>
</dbReference>
<evidence type="ECO:0000313" key="7">
    <source>
        <dbReference type="EMBL" id="QAR31022.1"/>
    </source>
</evidence>
<evidence type="ECO:0000256" key="3">
    <source>
        <dbReference type="ARBA" id="ARBA00011901"/>
    </source>
</evidence>
<dbReference type="Pfam" id="PF01510">
    <property type="entry name" value="Amidase_2"/>
    <property type="match status" value="1"/>
</dbReference>
<dbReference type="GO" id="GO:0008745">
    <property type="term" value="F:N-acetylmuramoyl-L-alanine amidase activity"/>
    <property type="evidence" value="ECO:0007669"/>
    <property type="project" value="UniProtKB-EC"/>
</dbReference>
<dbReference type="EMBL" id="CP035107">
    <property type="protein sequence ID" value="QAR31022.1"/>
    <property type="molecule type" value="Genomic_DNA"/>
</dbReference>
<accession>A0A3R5UW02</accession>
<comment type="catalytic activity">
    <reaction evidence="1">
        <text>Hydrolyzes the link between N-acetylmuramoyl residues and L-amino acid residues in certain cell-wall glycopeptides.</text>
        <dbReference type="EC" id="3.5.1.28"/>
    </reaction>
</comment>
<keyword evidence="4" id="KW-0378">Hydrolase</keyword>
<evidence type="ECO:0000259" key="6">
    <source>
        <dbReference type="SMART" id="SM00644"/>
    </source>
</evidence>
<evidence type="ECO:0000256" key="5">
    <source>
        <dbReference type="ARBA" id="ARBA00023316"/>
    </source>
</evidence>
<evidence type="ECO:0000256" key="2">
    <source>
        <dbReference type="ARBA" id="ARBA00007553"/>
    </source>
</evidence>
<protein>
    <recommendedName>
        <fullName evidence="3">N-acetylmuramoyl-L-alanine amidase</fullName>
        <ecNumber evidence="3">3.5.1.28</ecNumber>
    </recommendedName>
</protein>
<dbReference type="OrthoDB" id="9794842at2"/>
<organism evidence="7 8">
    <name type="scientific">Ornithobacterium rhinotracheale</name>
    <dbReference type="NCBI Taxonomy" id="28251"/>
    <lineage>
        <taxon>Bacteria</taxon>
        <taxon>Pseudomonadati</taxon>
        <taxon>Bacteroidota</taxon>
        <taxon>Flavobacteriia</taxon>
        <taxon>Flavobacteriales</taxon>
        <taxon>Weeksellaceae</taxon>
        <taxon>Ornithobacterium</taxon>
    </lineage>
</organism>
<dbReference type="InterPro" id="IPR036366">
    <property type="entry name" value="PGBDSf"/>
</dbReference>
<gene>
    <name evidence="7" type="ORF">EQP59_06585</name>
</gene>
<dbReference type="PANTHER" id="PTHR30417:SF1">
    <property type="entry name" value="N-ACETYLMURAMOYL-L-ALANINE AMIDASE AMID"/>
    <property type="match status" value="1"/>
</dbReference>
<dbReference type="Gene3D" id="3.40.80.10">
    <property type="entry name" value="Peptidoglycan recognition protein-like"/>
    <property type="match status" value="1"/>
</dbReference>
<dbReference type="InterPro" id="IPR002502">
    <property type="entry name" value="Amidase_domain"/>
</dbReference>
<dbReference type="InterPro" id="IPR036365">
    <property type="entry name" value="PGBD-like_sf"/>
</dbReference>
<dbReference type="Pfam" id="PF01471">
    <property type="entry name" value="PG_binding_1"/>
    <property type="match status" value="1"/>
</dbReference>
<comment type="similarity">
    <text evidence="2">Belongs to the N-acetylmuramoyl-L-alanine amidase 2 family.</text>
</comment>
<evidence type="ECO:0000313" key="8">
    <source>
        <dbReference type="Proteomes" id="UP000287701"/>
    </source>
</evidence>
<dbReference type="PANTHER" id="PTHR30417">
    <property type="entry name" value="N-ACETYLMURAMOYL-L-ALANINE AMIDASE AMID"/>
    <property type="match status" value="1"/>
</dbReference>
<dbReference type="SMART" id="SM00644">
    <property type="entry name" value="Ami_2"/>
    <property type="match status" value="1"/>
</dbReference>
<dbReference type="CDD" id="cd06583">
    <property type="entry name" value="PGRP"/>
    <property type="match status" value="1"/>
</dbReference>
<dbReference type="GO" id="GO:0009254">
    <property type="term" value="P:peptidoglycan turnover"/>
    <property type="evidence" value="ECO:0007669"/>
    <property type="project" value="TreeGrafter"/>
</dbReference>
<name>A0A3R5UW02_ORNRH</name>
<dbReference type="FunFam" id="3.40.80.10:FF:000003">
    <property type="entry name" value="N-acetylmuramoyl-L-alanine amidase"/>
    <property type="match status" value="1"/>
</dbReference>
<dbReference type="PROSITE" id="PS51257">
    <property type="entry name" value="PROKAR_LIPOPROTEIN"/>
    <property type="match status" value="1"/>
</dbReference>
<dbReference type="Gene3D" id="1.10.101.10">
    <property type="entry name" value="PGBD-like superfamily/PGBD"/>
    <property type="match status" value="1"/>
</dbReference>
<dbReference type="InterPro" id="IPR002477">
    <property type="entry name" value="Peptidoglycan-bd-like"/>
</dbReference>
<evidence type="ECO:0000256" key="4">
    <source>
        <dbReference type="ARBA" id="ARBA00022801"/>
    </source>
</evidence>
<keyword evidence="5" id="KW-0961">Cell wall biogenesis/degradation</keyword>
<dbReference type="GO" id="GO:0019867">
    <property type="term" value="C:outer membrane"/>
    <property type="evidence" value="ECO:0007669"/>
    <property type="project" value="TreeGrafter"/>
</dbReference>
<sequence length="305" mass="35052">MKNYWKKGFGLLSLLSVVSCTTTKEVRVIKTITKTKIDTVYINPLKDVDVNNYVVAKPAGYAINNDYMPAVSQDFRQKFLILHYTALDTPKSLMVLSERNVSVHYVVNDYDDNQIHALVSENKRAWHAGVSYWGGRTNLNDSSIGIEIVNMGNARGDYQDFPEYQIKKVGALARDIVTRYQIDPTLVLGHADIAPQRKPDPGPKFPWQRLYEEYGVGAWYDEETKNFYLNQFPYDQVEDANFIANFQKDLATYGYDIKALGYWDKPSKNVVIAFQKHFRPENYDGTLDAETWAILKALLKKYKSK</sequence>
<dbReference type="SUPFAM" id="SSF47090">
    <property type="entry name" value="PGBD-like"/>
    <property type="match status" value="1"/>
</dbReference>
<proteinExistence type="inferred from homology"/>
<dbReference type="InterPro" id="IPR036505">
    <property type="entry name" value="Amidase/PGRP_sf"/>
</dbReference>